<feature type="transmembrane region" description="Helical" evidence="10">
    <location>
        <begin position="109"/>
        <end position="129"/>
    </location>
</feature>
<keyword evidence="4 10" id="KW-1133">Transmembrane helix</keyword>
<evidence type="ECO:0000256" key="10">
    <source>
        <dbReference type="HAMAP-Rule" id="MF_00454"/>
    </source>
</evidence>
<accession>A0A4R2J2Q8</accession>
<feature type="transmembrane region" description="Helical" evidence="10">
    <location>
        <begin position="78"/>
        <end position="97"/>
    </location>
</feature>
<dbReference type="AlphaFoldDB" id="A0A4R2J2Q8"/>
<keyword evidence="10" id="KW-0406">Ion transport</keyword>
<dbReference type="InterPro" id="IPR003691">
    <property type="entry name" value="FluC"/>
</dbReference>
<comment type="subcellular location">
    <subcellularLocation>
        <location evidence="1 10">Cell membrane</location>
        <topology evidence="1 10">Multi-pass membrane protein</topology>
    </subcellularLocation>
</comment>
<evidence type="ECO:0000256" key="3">
    <source>
        <dbReference type="ARBA" id="ARBA00022692"/>
    </source>
</evidence>
<dbReference type="EMBL" id="SLWR01000001">
    <property type="protein sequence ID" value="TCO52174.1"/>
    <property type="molecule type" value="Genomic_DNA"/>
</dbReference>
<feature type="transmembrane region" description="Helical" evidence="10">
    <location>
        <begin position="51"/>
        <end position="71"/>
    </location>
</feature>
<evidence type="ECO:0000256" key="4">
    <source>
        <dbReference type="ARBA" id="ARBA00022989"/>
    </source>
</evidence>
<dbReference type="GO" id="GO:0140114">
    <property type="term" value="P:cellular detoxification of fluoride"/>
    <property type="evidence" value="ECO:0007669"/>
    <property type="project" value="UniProtKB-UniRule"/>
</dbReference>
<name>A0A4R2J2Q8_9ACTN</name>
<protein>
    <recommendedName>
        <fullName evidence="10">Fluoride-specific ion channel FluC</fullName>
    </recommendedName>
</protein>
<keyword evidence="5 10" id="KW-0472">Membrane</keyword>
<comment type="caution">
    <text evidence="11">The sequence shown here is derived from an EMBL/GenBank/DDBJ whole genome shotgun (WGS) entry which is preliminary data.</text>
</comment>
<reference evidence="11 12" key="1">
    <citation type="journal article" date="2015" name="Stand. Genomic Sci.">
        <title>Genomic Encyclopedia of Bacterial and Archaeal Type Strains, Phase III: the genomes of soil and plant-associated and newly described type strains.</title>
        <authorList>
            <person name="Whitman W.B."/>
            <person name="Woyke T."/>
            <person name="Klenk H.P."/>
            <person name="Zhou Y."/>
            <person name="Lilburn T.G."/>
            <person name="Beck B.J."/>
            <person name="De Vos P."/>
            <person name="Vandamme P."/>
            <person name="Eisen J.A."/>
            <person name="Garrity G."/>
            <person name="Hugenholtz P."/>
            <person name="Kyrpides N.C."/>
        </authorList>
    </citation>
    <scope>NUCLEOTIDE SEQUENCE [LARGE SCALE GENOMIC DNA]</scope>
    <source>
        <strain evidence="11 12">VKM Ac-2541</strain>
    </source>
</reference>
<sequence>MSDGGLPHRSERSELIQLQSLGVVALGGVIGSLARYGLAEAFPHGSGQFPWATFATNVLGCFLIGVLLARLTPRSHPLLRPFLGTGILGGFTTFSTFAVDTEKLLHEHVIVALVYFFGTLAAALLAATLGEWTGPKR</sequence>
<dbReference type="RefSeq" id="WP_132144564.1">
    <property type="nucleotide sequence ID" value="NZ_SLWR01000001.1"/>
</dbReference>
<evidence type="ECO:0000313" key="11">
    <source>
        <dbReference type="EMBL" id="TCO52174.1"/>
    </source>
</evidence>
<evidence type="ECO:0000256" key="6">
    <source>
        <dbReference type="ARBA" id="ARBA00023303"/>
    </source>
</evidence>
<feature type="binding site" evidence="10">
    <location>
        <position position="89"/>
    </location>
    <ligand>
        <name>Na(+)</name>
        <dbReference type="ChEBI" id="CHEBI:29101"/>
        <note>structural</note>
    </ligand>
</feature>
<dbReference type="GO" id="GO:0005886">
    <property type="term" value="C:plasma membrane"/>
    <property type="evidence" value="ECO:0007669"/>
    <property type="project" value="UniProtKB-SubCell"/>
</dbReference>
<comment type="catalytic activity">
    <reaction evidence="8">
        <text>fluoride(in) = fluoride(out)</text>
        <dbReference type="Rhea" id="RHEA:76159"/>
        <dbReference type="ChEBI" id="CHEBI:17051"/>
    </reaction>
    <physiologicalReaction direction="left-to-right" evidence="8">
        <dbReference type="Rhea" id="RHEA:76160"/>
    </physiologicalReaction>
</comment>
<evidence type="ECO:0000256" key="7">
    <source>
        <dbReference type="ARBA" id="ARBA00035120"/>
    </source>
</evidence>
<dbReference type="Pfam" id="PF02537">
    <property type="entry name" value="CRCB"/>
    <property type="match status" value="1"/>
</dbReference>
<comment type="function">
    <text evidence="9 10">Fluoride-specific ion channel. Important for reducing fluoride concentration in the cell, thus reducing its toxicity.</text>
</comment>
<keyword evidence="10" id="KW-0915">Sodium</keyword>
<dbReference type="HAMAP" id="MF_00454">
    <property type="entry name" value="FluC"/>
    <property type="match status" value="1"/>
</dbReference>
<evidence type="ECO:0000256" key="9">
    <source>
        <dbReference type="ARBA" id="ARBA00049940"/>
    </source>
</evidence>
<organism evidence="11 12">
    <name type="scientific">Kribbella antiqua</name>
    <dbReference type="NCBI Taxonomy" id="2512217"/>
    <lineage>
        <taxon>Bacteria</taxon>
        <taxon>Bacillati</taxon>
        <taxon>Actinomycetota</taxon>
        <taxon>Actinomycetes</taxon>
        <taxon>Propionibacteriales</taxon>
        <taxon>Kribbellaceae</taxon>
        <taxon>Kribbella</taxon>
    </lineage>
</organism>
<comment type="activity regulation">
    <text evidence="10">Na(+) is not transported, but it plays an essential structural role and its presence is essential for fluoride channel function.</text>
</comment>
<evidence type="ECO:0000313" key="12">
    <source>
        <dbReference type="Proteomes" id="UP000295573"/>
    </source>
</evidence>
<evidence type="ECO:0000256" key="8">
    <source>
        <dbReference type="ARBA" id="ARBA00035585"/>
    </source>
</evidence>
<keyword evidence="10" id="KW-0813">Transport</keyword>
<feature type="transmembrane region" description="Helical" evidence="10">
    <location>
        <begin position="21"/>
        <end position="39"/>
    </location>
</feature>
<keyword evidence="3 10" id="KW-0812">Transmembrane</keyword>
<keyword evidence="2 10" id="KW-1003">Cell membrane</keyword>
<comment type="similarity">
    <text evidence="7 10">Belongs to the fluoride channel Fluc/FEX (TC 1.A.43) family.</text>
</comment>
<dbReference type="PANTHER" id="PTHR28259:SF1">
    <property type="entry name" value="FLUORIDE EXPORT PROTEIN 1-RELATED"/>
    <property type="match status" value="1"/>
</dbReference>
<dbReference type="GO" id="GO:0062054">
    <property type="term" value="F:fluoride channel activity"/>
    <property type="evidence" value="ECO:0007669"/>
    <property type="project" value="UniProtKB-UniRule"/>
</dbReference>
<keyword evidence="12" id="KW-1185">Reference proteome</keyword>
<evidence type="ECO:0000256" key="2">
    <source>
        <dbReference type="ARBA" id="ARBA00022475"/>
    </source>
</evidence>
<dbReference type="NCBIfam" id="TIGR00494">
    <property type="entry name" value="crcB"/>
    <property type="match status" value="1"/>
</dbReference>
<dbReference type="PANTHER" id="PTHR28259">
    <property type="entry name" value="FLUORIDE EXPORT PROTEIN 1-RELATED"/>
    <property type="match status" value="1"/>
</dbReference>
<dbReference type="Proteomes" id="UP000295573">
    <property type="component" value="Unassembled WGS sequence"/>
</dbReference>
<dbReference type="OrthoDB" id="4408652at2"/>
<feature type="binding site" evidence="10">
    <location>
        <position position="92"/>
    </location>
    <ligand>
        <name>Na(+)</name>
        <dbReference type="ChEBI" id="CHEBI:29101"/>
        <note>structural</note>
    </ligand>
</feature>
<dbReference type="GO" id="GO:0046872">
    <property type="term" value="F:metal ion binding"/>
    <property type="evidence" value="ECO:0007669"/>
    <property type="project" value="UniProtKB-KW"/>
</dbReference>
<keyword evidence="10" id="KW-0479">Metal-binding</keyword>
<evidence type="ECO:0000256" key="1">
    <source>
        <dbReference type="ARBA" id="ARBA00004651"/>
    </source>
</evidence>
<evidence type="ECO:0000256" key="5">
    <source>
        <dbReference type="ARBA" id="ARBA00023136"/>
    </source>
</evidence>
<proteinExistence type="inferred from homology"/>
<gene>
    <name evidence="10" type="primary">fluC</name>
    <name evidence="10" type="synonym">crcB</name>
    <name evidence="11" type="ORF">EV646_1011171</name>
</gene>
<keyword evidence="6 10" id="KW-0407">Ion channel</keyword>